<gene>
    <name evidence="7" type="ORF">RSOLAG1IB_05834</name>
</gene>
<feature type="region of interest" description="Disordered" evidence="4">
    <location>
        <begin position="797"/>
        <end position="889"/>
    </location>
</feature>
<dbReference type="GO" id="GO:0005795">
    <property type="term" value="C:Golgi stack"/>
    <property type="evidence" value="ECO:0007669"/>
    <property type="project" value="TreeGrafter"/>
</dbReference>
<feature type="compositionally biased region" description="Basic and acidic residues" evidence="4">
    <location>
        <begin position="836"/>
        <end position="848"/>
    </location>
</feature>
<dbReference type="InterPro" id="IPR006953">
    <property type="entry name" value="Vesicle_Uso1_P115_head"/>
</dbReference>
<dbReference type="EMBL" id="LN679109">
    <property type="protein sequence ID" value="CEL52629.1"/>
    <property type="molecule type" value="Genomic_DNA"/>
</dbReference>
<keyword evidence="3" id="KW-0175">Coiled coil</keyword>
<evidence type="ECO:0000313" key="7">
    <source>
        <dbReference type="EMBL" id="CEL52629.1"/>
    </source>
</evidence>
<dbReference type="InterPro" id="IPR016024">
    <property type="entry name" value="ARM-type_fold"/>
</dbReference>
<evidence type="ECO:0000256" key="4">
    <source>
        <dbReference type="SAM" id="MobiDB-lite"/>
    </source>
</evidence>
<feature type="compositionally biased region" description="Acidic residues" evidence="4">
    <location>
        <begin position="879"/>
        <end position="889"/>
    </location>
</feature>
<dbReference type="SUPFAM" id="SSF48371">
    <property type="entry name" value="ARM repeat"/>
    <property type="match status" value="1"/>
</dbReference>
<keyword evidence="8" id="KW-1185">Reference proteome</keyword>
<evidence type="ECO:0000259" key="5">
    <source>
        <dbReference type="Pfam" id="PF04869"/>
    </source>
</evidence>
<dbReference type="InterPro" id="IPR011989">
    <property type="entry name" value="ARM-like"/>
</dbReference>
<proteinExistence type="predicted"/>
<feature type="compositionally biased region" description="Basic and acidic residues" evidence="4">
    <location>
        <begin position="797"/>
        <end position="819"/>
    </location>
</feature>
<dbReference type="Gene3D" id="1.25.10.10">
    <property type="entry name" value="Leucine-rich Repeat Variant"/>
    <property type="match status" value="1"/>
</dbReference>
<feature type="domain" description="Vesicle tethering protein Uso1/P115-like head" evidence="5">
    <location>
        <begin position="423"/>
        <end position="725"/>
    </location>
</feature>
<dbReference type="AlphaFoldDB" id="A0A0B7F6W8"/>
<dbReference type="GO" id="GO:0012507">
    <property type="term" value="C:ER to Golgi transport vesicle membrane"/>
    <property type="evidence" value="ECO:0007669"/>
    <property type="project" value="TreeGrafter"/>
</dbReference>
<reference evidence="7 8" key="1">
    <citation type="submission" date="2014-11" db="EMBL/GenBank/DDBJ databases">
        <authorList>
            <person name="Wibberg Daniel"/>
        </authorList>
    </citation>
    <scope>NUCLEOTIDE SEQUENCE [LARGE SCALE GENOMIC DNA]</scope>
    <source>
        <strain evidence="7">Rhizoctonia solani AG1-IB 7/3/14</strain>
    </source>
</reference>
<feature type="domain" description="Uso1/p115-like vesicle tethering protein C-terminal" evidence="6">
    <location>
        <begin position="783"/>
        <end position="889"/>
    </location>
</feature>
<dbReference type="GO" id="GO:0006886">
    <property type="term" value="P:intracellular protein transport"/>
    <property type="evidence" value="ECO:0007669"/>
    <property type="project" value="InterPro"/>
</dbReference>
<evidence type="ECO:0000259" key="6">
    <source>
        <dbReference type="Pfam" id="PF04871"/>
    </source>
</evidence>
<evidence type="ECO:0000256" key="2">
    <source>
        <dbReference type="ARBA" id="ARBA00023034"/>
    </source>
</evidence>
<dbReference type="GO" id="GO:0048280">
    <property type="term" value="P:vesicle fusion with Golgi apparatus"/>
    <property type="evidence" value="ECO:0007669"/>
    <property type="project" value="InterPro"/>
</dbReference>
<organism evidence="7 8">
    <name type="scientific">Thanatephorus cucumeris (strain AG1-IB / isolate 7/3/14)</name>
    <name type="common">Lettuce bottom rot fungus</name>
    <name type="synonym">Rhizoctonia solani</name>
    <dbReference type="NCBI Taxonomy" id="1108050"/>
    <lineage>
        <taxon>Eukaryota</taxon>
        <taxon>Fungi</taxon>
        <taxon>Dikarya</taxon>
        <taxon>Basidiomycota</taxon>
        <taxon>Agaricomycotina</taxon>
        <taxon>Agaricomycetes</taxon>
        <taxon>Cantharellales</taxon>
        <taxon>Ceratobasidiaceae</taxon>
        <taxon>Rhizoctonia</taxon>
        <taxon>Rhizoctonia solani AG-1</taxon>
    </lineage>
</organism>
<dbReference type="Pfam" id="PF04871">
    <property type="entry name" value="Uso1_p115_C"/>
    <property type="match status" value="1"/>
</dbReference>
<dbReference type="InterPro" id="IPR024095">
    <property type="entry name" value="Vesicle_P115"/>
</dbReference>
<evidence type="ECO:0000256" key="1">
    <source>
        <dbReference type="ARBA" id="ARBA00004555"/>
    </source>
</evidence>
<evidence type="ECO:0000256" key="3">
    <source>
        <dbReference type="ARBA" id="ARBA00023054"/>
    </source>
</evidence>
<dbReference type="InterPro" id="IPR006955">
    <property type="entry name" value="Uso1_p115_C"/>
</dbReference>
<protein>
    <submittedName>
        <fullName evidence="7">General vesicular transport factor p115</fullName>
    </submittedName>
</protein>
<dbReference type="Pfam" id="PF04869">
    <property type="entry name" value="Uso1_p115_head"/>
    <property type="match status" value="1"/>
</dbReference>
<name>A0A0B7F6W8_THACB</name>
<dbReference type="STRING" id="1108050.A0A0B7F6W8"/>
<dbReference type="Proteomes" id="UP000059188">
    <property type="component" value="Unassembled WGS sequence"/>
</dbReference>
<accession>A0A0B7F6W8</accession>
<dbReference type="OrthoDB" id="198977at2759"/>
<dbReference type="PANTHER" id="PTHR10013:SF0">
    <property type="entry name" value="GENERAL VESICULAR TRANSPORT FACTOR P115"/>
    <property type="match status" value="1"/>
</dbReference>
<dbReference type="GO" id="GO:0005783">
    <property type="term" value="C:endoplasmic reticulum"/>
    <property type="evidence" value="ECO:0007669"/>
    <property type="project" value="TreeGrafter"/>
</dbReference>
<keyword evidence="2" id="KW-0333">Golgi apparatus</keyword>
<sequence>MSQAVRAMDFLSSRYQNLLSSAQPVTQTADSTIHRLADRLDPTVALPDRRAAVLSLKGLARDEKYKAEIGQVALDRLVDVVLLGGDAEADAESGKAVLETLGLLCEVVPDEHGKVAKGDVGYKHTDMLLSKPEPLRKLFGLLGQTSFYIRFSSLQLLSQIVQNRAQAVQKHLIDYPDGLPAIIAILDEKREVIRNEALLLLQSLAHQNADIQKILAFSGAFEKLLDIVAGEGGVEGGVVVQDCLAVVDAMLRFNSSNQNYFRELSLPPRIPPLLLYPSPPPPLNVPAPQEFSLQFWDAQKLANAGMLVGIISLLTGSKTKAAEPSLRPLEAAGIFRCLIELGLSSNAPAPLKTQALLALPSRPNLAVHITPYLPVPGSNGEEWDRLPEQEALGALVGVALDGEYGGILAAAEDNADVGLGKEELELRWAATSVFDNLVANDPTARLALVASLAPPPPPPPRDPTQPMVPLDPPTPGQHLLSALVDFPTSGRIGRRAATKIQLACALLSSLVKGSEKAKGVARMIVPGENKPVPGADADADSDDSPRLVSVLIGNVHLALRERGQNNRRTWDRVIVSLLMVLSNWMWDSPPSVRDFFGEGGGLQVLMEPITQTIGMDVLVQGLCAFLLGVCYEFNREPGEITRATLYPILHSRIGADVFIARMARVREDERFKAIGPDSPVIPAGLGLEDEPQPEEDGEVVGGDVWLDWGFVEFWKGNAYTIQRAITVDPDAAASNASMNEETAELIRSLKETIRAQAGELESLTEQLGKLTKERDELKGAQTQAEDVEKVKKQLEEERAEHASKLEQMRKEREEERESHASQIAALTEKVADTTTELDKVRAQKTDSEKEQEDLLVFLEELSSKRKKDKARMKEKGMDVSEDEDAEGDE</sequence>
<dbReference type="GO" id="GO:0048211">
    <property type="term" value="P:Golgi vesicle docking"/>
    <property type="evidence" value="ECO:0007669"/>
    <property type="project" value="TreeGrafter"/>
</dbReference>
<evidence type="ECO:0000313" key="8">
    <source>
        <dbReference type="Proteomes" id="UP000059188"/>
    </source>
</evidence>
<dbReference type="GO" id="GO:0006888">
    <property type="term" value="P:endoplasmic reticulum to Golgi vesicle-mediated transport"/>
    <property type="evidence" value="ECO:0007669"/>
    <property type="project" value="TreeGrafter"/>
</dbReference>
<comment type="subcellular location">
    <subcellularLocation>
        <location evidence="1">Golgi apparatus</location>
    </subcellularLocation>
</comment>
<dbReference type="PANTHER" id="PTHR10013">
    <property type="entry name" value="GENERAL VESICULAR TRANSPORT FACTOR P115"/>
    <property type="match status" value="1"/>
</dbReference>
<dbReference type="GO" id="GO:0000139">
    <property type="term" value="C:Golgi membrane"/>
    <property type="evidence" value="ECO:0007669"/>
    <property type="project" value="InterPro"/>
</dbReference>